<evidence type="ECO:0000313" key="3">
    <source>
        <dbReference type="EMBL" id="BBY67238.1"/>
    </source>
</evidence>
<evidence type="ECO:0000256" key="1">
    <source>
        <dbReference type="SAM" id="MobiDB-lite"/>
    </source>
</evidence>
<keyword evidence="2" id="KW-0472">Membrane</keyword>
<gene>
    <name evidence="3" type="ORF">MHEL_54810</name>
</gene>
<dbReference type="NCBIfam" id="NF033632">
    <property type="entry name" value="SLATT_4"/>
    <property type="match status" value="1"/>
</dbReference>
<organism evidence="3 4">
    <name type="scientific">Mycolicibacterium helvum</name>
    <dbReference type="NCBI Taxonomy" id="1534349"/>
    <lineage>
        <taxon>Bacteria</taxon>
        <taxon>Bacillati</taxon>
        <taxon>Actinomycetota</taxon>
        <taxon>Actinomycetes</taxon>
        <taxon>Mycobacteriales</taxon>
        <taxon>Mycobacteriaceae</taxon>
        <taxon>Mycolicibacterium</taxon>
    </lineage>
</organism>
<sequence>MSAYRSAITAELERLEEDMLFTEKGHFVAAEELKKAHMWLGLIATVSAAAAAATIVADKSPVLSGGLALLAALASAILTFVKPEETAAQHLSAARALGAIRVVARQHREVDLHPDAAEDHAAWRGYVTTIGTAKTESDAAAPSISDRRFEKARQKIRAGHFNHGEETESRPSSQSIRTCRKKR</sequence>
<keyword evidence="4" id="KW-1185">Reference proteome</keyword>
<protein>
    <recommendedName>
        <fullName evidence="5">SMODS and SLOG-associating 2TM effector domain-containing protein</fullName>
    </recommendedName>
</protein>
<evidence type="ECO:0008006" key="5">
    <source>
        <dbReference type="Google" id="ProtNLM"/>
    </source>
</evidence>
<dbReference type="Proteomes" id="UP000467148">
    <property type="component" value="Chromosome"/>
</dbReference>
<evidence type="ECO:0000256" key="2">
    <source>
        <dbReference type="SAM" id="Phobius"/>
    </source>
</evidence>
<proteinExistence type="predicted"/>
<dbReference type="AlphaFoldDB" id="A0A7I7TDQ4"/>
<feature type="transmembrane region" description="Helical" evidence="2">
    <location>
        <begin position="39"/>
        <end position="57"/>
    </location>
</feature>
<reference evidence="3 4" key="1">
    <citation type="journal article" date="2019" name="Emerg. Microbes Infect.">
        <title>Comprehensive subspecies identification of 175 nontuberculous mycobacteria species based on 7547 genomic profiles.</title>
        <authorList>
            <person name="Matsumoto Y."/>
            <person name="Kinjo T."/>
            <person name="Motooka D."/>
            <person name="Nabeya D."/>
            <person name="Jung N."/>
            <person name="Uechi K."/>
            <person name="Horii T."/>
            <person name="Iida T."/>
            <person name="Fujita J."/>
            <person name="Nakamura S."/>
        </authorList>
    </citation>
    <scope>NUCLEOTIDE SEQUENCE [LARGE SCALE GENOMIC DNA]</scope>
    <source>
        <strain evidence="3 4">JCM 30396</strain>
    </source>
</reference>
<feature type="transmembrane region" description="Helical" evidence="2">
    <location>
        <begin position="63"/>
        <end position="81"/>
    </location>
</feature>
<dbReference type="RefSeq" id="WP_163751239.1">
    <property type="nucleotide sequence ID" value="NZ_AP022596.1"/>
</dbReference>
<dbReference type="KEGG" id="mhev:MHEL_54810"/>
<dbReference type="EMBL" id="AP022596">
    <property type="protein sequence ID" value="BBY67238.1"/>
    <property type="molecule type" value="Genomic_DNA"/>
</dbReference>
<feature type="region of interest" description="Disordered" evidence="1">
    <location>
        <begin position="137"/>
        <end position="183"/>
    </location>
</feature>
<evidence type="ECO:0000313" key="4">
    <source>
        <dbReference type="Proteomes" id="UP000467148"/>
    </source>
</evidence>
<name>A0A7I7TDQ4_9MYCO</name>
<keyword evidence="2" id="KW-1133">Transmembrane helix</keyword>
<accession>A0A7I7TDQ4</accession>
<keyword evidence="2" id="KW-0812">Transmembrane</keyword>